<evidence type="ECO:0000256" key="1">
    <source>
        <dbReference type="SAM" id="MobiDB-lite"/>
    </source>
</evidence>
<protein>
    <submittedName>
        <fullName evidence="2">Uncharacterized protein</fullName>
    </submittedName>
</protein>
<feature type="region of interest" description="Disordered" evidence="1">
    <location>
        <begin position="320"/>
        <end position="355"/>
    </location>
</feature>
<feature type="region of interest" description="Disordered" evidence="1">
    <location>
        <begin position="19"/>
        <end position="91"/>
    </location>
</feature>
<sequence>MRGTDDVKGTSLHLVEHAAQIVADDPQRDELDATHEQHRGQQRFIAGHVDAVDQGAQQAQQDVDEGEAGDRHAHQTPHPQREGGEGGQPVEGQAEQLQEAPFGVAAGALPLLVGNAGLTEADPGEDALHEARAFGHAVDDVDHPAVHQPEVADLARQLDLRQVVEDPVEGAGERPVLQALPHPRVAHGDDHVVALAPFGEELRQQLRRVLQVGVHRHHGVAGGVAQAGRQGQFLAEVARQVDHLDPRVGVVDVQQAVERVVAAAVVDADHLPLGVQPVEHGHQPLEQRRDVGAFVVEGDHHRQAPPLRAGGARRLRGGSGVTGDGGGCGGGVGGSRQSGRVGRGRVGQGHGRPLGQMITSRVGRVQAGVPGGALRPLAYSTIHVDEQNASIVTIHGLSRDQHTAGTGAGTVRRWWANATVPTNIPRPGETARTRKDKGIPKRARRDAMPVFGDRKPVGTLNELVSGHCHVLHLNHQPHPEFPRS</sequence>
<feature type="region of interest" description="Disordered" evidence="1">
    <location>
        <begin position="420"/>
        <end position="442"/>
    </location>
</feature>
<accession>A0A9P1JP91</accession>
<dbReference type="AlphaFoldDB" id="A0A9P1JP91"/>
<keyword evidence="3" id="KW-1185">Reference proteome</keyword>
<dbReference type="Proteomes" id="UP000007319">
    <property type="component" value="Chromosome"/>
</dbReference>
<proteinExistence type="predicted"/>
<feature type="compositionally biased region" description="Gly residues" evidence="1">
    <location>
        <begin position="320"/>
        <end position="336"/>
    </location>
</feature>
<dbReference type="EMBL" id="HE577327">
    <property type="protein sequence ID" value="CCC97173.1"/>
    <property type="molecule type" value="Genomic_DNA"/>
</dbReference>
<dbReference type="KEGG" id="abs:AZOBR_40342"/>
<evidence type="ECO:0000313" key="3">
    <source>
        <dbReference type="Proteomes" id="UP000007319"/>
    </source>
</evidence>
<evidence type="ECO:0000313" key="2">
    <source>
        <dbReference type="EMBL" id="CCC97173.1"/>
    </source>
</evidence>
<reference evidence="2 3" key="1">
    <citation type="journal article" date="2011" name="PLoS Genet.">
        <title>Azospirillum genomes reveal transition of bacteria from aquatic to terrestrial environments.</title>
        <authorList>
            <person name="Wisniewski-Dye F."/>
            <person name="Borziak K."/>
            <person name="Khalsa-Moyers G."/>
            <person name="Alexandre G."/>
            <person name="Sukharnikov L.O."/>
            <person name="Wuichet K."/>
            <person name="Hurst G.B."/>
            <person name="McDonald W.H."/>
            <person name="Robertson J.S."/>
            <person name="Barbe V."/>
            <person name="Calteau A."/>
            <person name="Rouy Z."/>
            <person name="Mangenot S."/>
            <person name="Prigent-Combaret C."/>
            <person name="Normand P."/>
            <person name="Boyer M."/>
            <person name="Siguier P."/>
            <person name="Dessaux Y."/>
            <person name="Elmerich C."/>
            <person name="Condemine G."/>
            <person name="Krishnen G."/>
            <person name="Kennedy I."/>
            <person name="Paterson A.H."/>
            <person name="Gonzalez V."/>
            <person name="Mavingui P."/>
            <person name="Zhulin I.B."/>
        </authorList>
    </citation>
    <scope>NUCLEOTIDE SEQUENCE [LARGE SCALE GENOMIC DNA]</scope>
    <source>
        <strain evidence="2 3">Sp245</strain>
    </source>
</reference>
<feature type="compositionally biased region" description="Low complexity" evidence="1">
    <location>
        <begin position="52"/>
        <end position="61"/>
    </location>
</feature>
<organism evidence="2 3">
    <name type="scientific">Azospirillum baldaniorum</name>
    <dbReference type="NCBI Taxonomy" id="1064539"/>
    <lineage>
        <taxon>Bacteria</taxon>
        <taxon>Pseudomonadati</taxon>
        <taxon>Pseudomonadota</taxon>
        <taxon>Alphaproteobacteria</taxon>
        <taxon>Rhodospirillales</taxon>
        <taxon>Azospirillaceae</taxon>
        <taxon>Azospirillum</taxon>
    </lineage>
</organism>
<feature type="compositionally biased region" description="Basic and acidic residues" evidence="1">
    <location>
        <begin position="25"/>
        <end position="39"/>
    </location>
</feature>
<name>A0A9P1JP91_9PROT</name>
<feature type="compositionally biased region" description="Basic and acidic residues" evidence="1">
    <location>
        <begin position="68"/>
        <end position="84"/>
    </location>
</feature>
<gene>
    <name evidence="2" type="ORF">AZOBR_40342</name>
</gene>
<feature type="compositionally biased region" description="Basic and acidic residues" evidence="1">
    <location>
        <begin position="429"/>
        <end position="439"/>
    </location>
</feature>